<accession>A0A0G3FL16</accession>
<feature type="domain" description="Beta-lactamase-related" evidence="1">
    <location>
        <begin position="31"/>
        <end position="357"/>
    </location>
</feature>
<dbReference type="AlphaFoldDB" id="A0A0G3FL16"/>
<dbReference type="InterPro" id="IPR001466">
    <property type="entry name" value="Beta-lactam-related"/>
</dbReference>
<sequence>MLRGARFVLVLAVVFASAGSAHAQQLRGLDAYVEKAISEWEVPGLGLAIVHRDSVVYAKGFGVRKLGSAERVDENTMFAIGSSSKAFTALLLATLIDEGRAKWDDRVIEHLDWFQMFDPYVTREMTLRDLLSHRSGLSRGDLLWYGSDLTREDIVRRVRWLEPSWSFRSQFGYQNIMYLAAGEVAEELSGRSWDELVQERIFAPLGMRTSTTSIRPLASMRNVATPHSRIDGKVSPIAWRDIDNAGPAGSINSNVREMAAWVRLQLRRGEFNGHRIVSEANHREMWSPHTIIQIDTAAERLYPETHFRTYGLGWFLEDYRGRRLVHHGGNIDGMSALVAMMPEHDVGLVILTNMNGSGLPALLMRRIFDLYIDGPGRDWSAEILAYTKQRAEQAEARQAARDSARVRNTQPSLALDRYAGRYENRLYGDVVITYANGRLSATFGPAFQGSLEHWHYDTFRARWQDPQLGTTTLTFALNARGEPATLDVEGMGEFRRQQDTPTQAAGGTR</sequence>
<reference evidence="3" key="1">
    <citation type="submission" date="2014-12" db="EMBL/GenBank/DDBJ databases">
        <title>Investigation of esterase diversity in environmental metagenomes.</title>
        <authorList>
            <person name="Popovic A."/>
            <person name="Tchigvintsev A."/>
            <person name="Nocek B."/>
            <person name="Hajighasemi M."/>
            <person name="Brown G."/>
            <person name="Xu X."/>
            <person name="Li H."/>
            <person name="Glinos J."/>
            <person name="Yim V."/>
            <person name="Pelletier E."/>
            <person name="Chernikova T.N."/>
            <person name="Golyshina O.V."/>
            <person name="Tran H."/>
            <person name="Le Paslier D."/>
            <person name="Yakimov M.M."/>
            <person name="Savchenko A."/>
            <person name="Golyshin P.N."/>
            <person name="Yakunin A.F."/>
        </authorList>
    </citation>
    <scope>NUCLEOTIDE SEQUENCE</scope>
</reference>
<dbReference type="EMBL" id="KP347750">
    <property type="protein sequence ID" value="AKJ87245.1"/>
    <property type="molecule type" value="Genomic_DNA"/>
</dbReference>
<dbReference type="PANTHER" id="PTHR46825:SF15">
    <property type="entry name" value="BETA-LACTAMASE-RELATED DOMAIN-CONTAINING PROTEIN"/>
    <property type="match status" value="1"/>
</dbReference>
<dbReference type="Pfam" id="PF11954">
    <property type="entry name" value="DUF3471"/>
    <property type="match status" value="1"/>
</dbReference>
<evidence type="ECO:0008006" key="4">
    <source>
        <dbReference type="Google" id="ProtNLM"/>
    </source>
</evidence>
<dbReference type="PANTHER" id="PTHR46825">
    <property type="entry name" value="D-ALANYL-D-ALANINE-CARBOXYPEPTIDASE/ENDOPEPTIDASE AMPH"/>
    <property type="match status" value="1"/>
</dbReference>
<dbReference type="SUPFAM" id="SSF56601">
    <property type="entry name" value="beta-lactamase/transpeptidase-like"/>
    <property type="match status" value="1"/>
</dbReference>
<evidence type="ECO:0000313" key="3">
    <source>
        <dbReference type="EMBL" id="AKJ87245.1"/>
    </source>
</evidence>
<organism evidence="3">
    <name type="scientific">uncultured organism</name>
    <dbReference type="NCBI Taxonomy" id="155900"/>
    <lineage>
        <taxon>unclassified sequences</taxon>
        <taxon>environmental samples</taxon>
    </lineage>
</organism>
<feature type="domain" description="Peptidase S12 Pab87-related C-terminal" evidence="2">
    <location>
        <begin position="405"/>
        <end position="489"/>
    </location>
</feature>
<dbReference type="Gene3D" id="2.40.128.600">
    <property type="match status" value="1"/>
</dbReference>
<evidence type="ECO:0000259" key="2">
    <source>
        <dbReference type="Pfam" id="PF11954"/>
    </source>
</evidence>
<name>A0A0G3FL16_9ZZZZ</name>
<dbReference type="InterPro" id="IPR021860">
    <property type="entry name" value="Peptidase_S12_Pab87-rel_C"/>
</dbReference>
<protein>
    <recommendedName>
        <fullName evidence="4">Serine hydrolase</fullName>
    </recommendedName>
</protein>
<proteinExistence type="predicted"/>
<dbReference type="Gene3D" id="3.40.710.10">
    <property type="entry name" value="DD-peptidase/beta-lactamase superfamily"/>
    <property type="match status" value="1"/>
</dbReference>
<dbReference type="InterPro" id="IPR012338">
    <property type="entry name" value="Beta-lactam/transpept-like"/>
</dbReference>
<dbReference type="Pfam" id="PF00144">
    <property type="entry name" value="Beta-lactamase"/>
    <property type="match status" value="1"/>
</dbReference>
<dbReference type="InterPro" id="IPR050491">
    <property type="entry name" value="AmpC-like"/>
</dbReference>
<evidence type="ECO:0000259" key="1">
    <source>
        <dbReference type="Pfam" id="PF00144"/>
    </source>
</evidence>